<feature type="region of interest" description="Disordered" evidence="1">
    <location>
        <begin position="1"/>
        <end position="32"/>
    </location>
</feature>
<keyword evidence="3" id="KW-1185">Reference proteome</keyword>
<organism evidence="2 3">
    <name type="scientific">Electrophorus voltai</name>
    <dbReference type="NCBI Taxonomy" id="2609070"/>
    <lineage>
        <taxon>Eukaryota</taxon>
        <taxon>Metazoa</taxon>
        <taxon>Chordata</taxon>
        <taxon>Craniata</taxon>
        <taxon>Vertebrata</taxon>
        <taxon>Euteleostomi</taxon>
        <taxon>Actinopterygii</taxon>
        <taxon>Neopterygii</taxon>
        <taxon>Teleostei</taxon>
        <taxon>Ostariophysi</taxon>
        <taxon>Gymnotiformes</taxon>
        <taxon>Gymnotoidei</taxon>
        <taxon>Gymnotidae</taxon>
        <taxon>Electrophorus</taxon>
    </lineage>
</organism>
<evidence type="ECO:0000313" key="3">
    <source>
        <dbReference type="Proteomes" id="UP001239994"/>
    </source>
</evidence>
<evidence type="ECO:0000313" key="2">
    <source>
        <dbReference type="EMBL" id="KAK1784249.1"/>
    </source>
</evidence>
<feature type="compositionally biased region" description="Basic and acidic residues" evidence="1">
    <location>
        <begin position="21"/>
        <end position="32"/>
    </location>
</feature>
<reference evidence="2" key="1">
    <citation type="submission" date="2023-03" db="EMBL/GenBank/DDBJ databases">
        <title>Electrophorus voltai genome.</title>
        <authorList>
            <person name="Bian C."/>
        </authorList>
    </citation>
    <scope>NUCLEOTIDE SEQUENCE</scope>
    <source>
        <strain evidence="2">CB-2022</strain>
        <tissue evidence="2">Muscle</tissue>
    </source>
</reference>
<feature type="compositionally biased region" description="Polar residues" evidence="1">
    <location>
        <begin position="1"/>
        <end position="20"/>
    </location>
</feature>
<protein>
    <submittedName>
        <fullName evidence="2">Uncharacterized protein</fullName>
    </submittedName>
</protein>
<feature type="non-terminal residue" evidence="2">
    <location>
        <position position="32"/>
    </location>
</feature>
<dbReference type="Proteomes" id="UP001239994">
    <property type="component" value="Unassembled WGS sequence"/>
</dbReference>
<proteinExistence type="predicted"/>
<comment type="caution">
    <text evidence="2">The sequence shown here is derived from an EMBL/GenBank/DDBJ whole genome shotgun (WGS) entry which is preliminary data.</text>
</comment>
<dbReference type="AlphaFoldDB" id="A0AAD9DL03"/>
<dbReference type="EMBL" id="JAROKS010000366">
    <property type="protein sequence ID" value="KAK1784249.1"/>
    <property type="molecule type" value="Genomic_DNA"/>
</dbReference>
<name>A0AAD9DL03_9TELE</name>
<sequence>MRVISHWTQTQHTTHLSLSEGNRKVTRVEQQQ</sequence>
<gene>
    <name evidence="2" type="ORF">P4O66_003723</name>
</gene>
<accession>A0AAD9DL03</accession>
<evidence type="ECO:0000256" key="1">
    <source>
        <dbReference type="SAM" id="MobiDB-lite"/>
    </source>
</evidence>